<dbReference type="InterPro" id="IPR001841">
    <property type="entry name" value="Znf_RING"/>
</dbReference>
<dbReference type="GO" id="GO:0016567">
    <property type="term" value="P:protein ubiquitination"/>
    <property type="evidence" value="ECO:0007669"/>
    <property type="project" value="TreeGrafter"/>
</dbReference>
<comment type="caution">
    <text evidence="11">The sequence shown here is derived from an EMBL/GenBank/DDBJ whole genome shotgun (WGS) entry which is preliminary data.</text>
</comment>
<dbReference type="GO" id="GO:0005737">
    <property type="term" value="C:cytoplasm"/>
    <property type="evidence" value="ECO:0007669"/>
    <property type="project" value="TreeGrafter"/>
</dbReference>
<feature type="region of interest" description="Disordered" evidence="9">
    <location>
        <begin position="284"/>
        <end position="312"/>
    </location>
</feature>
<dbReference type="SMART" id="SM00184">
    <property type="entry name" value="RING"/>
    <property type="match status" value="1"/>
</dbReference>
<dbReference type="InterPro" id="IPR039525">
    <property type="entry name" value="RNF126-like_zinc-ribbon"/>
</dbReference>
<name>A0AAN7KA39_9MYRT</name>
<dbReference type="Pfam" id="PF14369">
    <property type="entry name" value="Zn_ribbon_19"/>
    <property type="match status" value="1"/>
</dbReference>
<keyword evidence="4" id="KW-0479">Metal-binding</keyword>
<feature type="compositionally biased region" description="Basic and acidic residues" evidence="9">
    <location>
        <begin position="295"/>
        <end position="312"/>
    </location>
</feature>
<sequence>MEEAAGVRYWCHLCYRIVNPMHAEVEIKCPLCNGGFVEQMPGSDRGYHRESEFGLDRGLSHWAPILLGMMDHPRSSERWSRPLQIGNYNNDGVDGVQESFREMRVHLGPSRRRRGNSARVRMDSEQESRDGERDADRGGSSYQDSERERDWETGQMILINYINENTFDDDISHFPRENPGMIGSLGDYFGEPRLDLLLQHLAESDPNVYGTPPALKEAVEAMPTVTIEEKMQCSVCLDDLEIGEEAREMPCYHKFHCGCIMPWLELHSSCPVCRYQLPADESKLKNVSSGNGNTRMERRRERERGMDNEGDRIVPINPMNWPFFSSFQWSGESALLSASSSSAVSSVSSSSAEHNCNLSLSFAGHNASSSSTGHNRGLASSSVGYNRGLASSSGYNRGLASSSAGHNRILFPYSSRWYEENTASTSGSSSSGGHNHESSSQPDEN</sequence>
<keyword evidence="6" id="KW-0833">Ubl conjugation pathway</keyword>
<dbReference type="PANTHER" id="PTHR15710">
    <property type="entry name" value="E3 UBIQUITIN-PROTEIN LIGASE PRAJA"/>
    <property type="match status" value="1"/>
</dbReference>
<organism evidence="11 12">
    <name type="scientific">Trapa incisa</name>
    <dbReference type="NCBI Taxonomy" id="236973"/>
    <lineage>
        <taxon>Eukaryota</taxon>
        <taxon>Viridiplantae</taxon>
        <taxon>Streptophyta</taxon>
        <taxon>Embryophyta</taxon>
        <taxon>Tracheophyta</taxon>
        <taxon>Spermatophyta</taxon>
        <taxon>Magnoliopsida</taxon>
        <taxon>eudicotyledons</taxon>
        <taxon>Gunneridae</taxon>
        <taxon>Pentapetalae</taxon>
        <taxon>rosids</taxon>
        <taxon>malvids</taxon>
        <taxon>Myrtales</taxon>
        <taxon>Lythraceae</taxon>
        <taxon>Trapa</taxon>
    </lineage>
</organism>
<evidence type="ECO:0000256" key="3">
    <source>
        <dbReference type="ARBA" id="ARBA00022679"/>
    </source>
</evidence>
<dbReference type="SUPFAM" id="SSF57850">
    <property type="entry name" value="RING/U-box"/>
    <property type="match status" value="1"/>
</dbReference>
<accession>A0AAN7KA39</accession>
<feature type="compositionally biased region" description="Basic and acidic residues" evidence="9">
    <location>
        <begin position="120"/>
        <end position="137"/>
    </location>
</feature>
<keyword evidence="5 8" id="KW-0863">Zinc-finger</keyword>
<keyword evidence="12" id="KW-1185">Reference proteome</keyword>
<evidence type="ECO:0000259" key="10">
    <source>
        <dbReference type="PROSITE" id="PS50089"/>
    </source>
</evidence>
<evidence type="ECO:0000256" key="9">
    <source>
        <dbReference type="SAM" id="MobiDB-lite"/>
    </source>
</evidence>
<comment type="catalytic activity">
    <reaction evidence="1">
        <text>S-ubiquitinyl-[E2 ubiquitin-conjugating enzyme]-L-cysteine + [acceptor protein]-L-lysine = [E2 ubiquitin-conjugating enzyme]-L-cysteine + N(6)-ubiquitinyl-[acceptor protein]-L-lysine.</text>
        <dbReference type="EC" id="2.3.2.27"/>
    </reaction>
</comment>
<dbReference type="PANTHER" id="PTHR15710:SF22">
    <property type="entry name" value="RING-TYPE E3 UBIQUITIN TRANSFERASE"/>
    <property type="match status" value="1"/>
</dbReference>
<feature type="region of interest" description="Disordered" evidence="9">
    <location>
        <begin position="421"/>
        <end position="445"/>
    </location>
</feature>
<dbReference type="Gene3D" id="3.30.40.10">
    <property type="entry name" value="Zinc/RING finger domain, C3HC4 (zinc finger)"/>
    <property type="match status" value="1"/>
</dbReference>
<protein>
    <recommendedName>
        <fullName evidence="2">RING-type E3 ubiquitin transferase</fullName>
        <ecNumber evidence="2">2.3.2.27</ecNumber>
    </recommendedName>
</protein>
<evidence type="ECO:0000256" key="7">
    <source>
        <dbReference type="ARBA" id="ARBA00022833"/>
    </source>
</evidence>
<evidence type="ECO:0000256" key="2">
    <source>
        <dbReference type="ARBA" id="ARBA00012483"/>
    </source>
</evidence>
<gene>
    <name evidence="11" type="ORF">SAY87_005399</name>
</gene>
<feature type="region of interest" description="Disordered" evidence="9">
    <location>
        <begin position="105"/>
        <end position="149"/>
    </location>
</feature>
<dbReference type="EC" id="2.3.2.27" evidence="2"/>
<feature type="domain" description="RING-type" evidence="10">
    <location>
        <begin position="233"/>
        <end position="274"/>
    </location>
</feature>
<evidence type="ECO:0000256" key="8">
    <source>
        <dbReference type="PROSITE-ProRule" id="PRU00175"/>
    </source>
</evidence>
<keyword evidence="7" id="KW-0862">Zinc</keyword>
<evidence type="ECO:0000256" key="1">
    <source>
        <dbReference type="ARBA" id="ARBA00000900"/>
    </source>
</evidence>
<evidence type="ECO:0000256" key="4">
    <source>
        <dbReference type="ARBA" id="ARBA00022723"/>
    </source>
</evidence>
<dbReference type="Pfam" id="PF13639">
    <property type="entry name" value="zf-RING_2"/>
    <property type="match status" value="1"/>
</dbReference>
<reference evidence="11 12" key="1">
    <citation type="journal article" date="2023" name="Hortic Res">
        <title>Pangenome of water caltrop reveals structural variations and asymmetric subgenome divergence after allopolyploidization.</title>
        <authorList>
            <person name="Zhang X."/>
            <person name="Chen Y."/>
            <person name="Wang L."/>
            <person name="Yuan Y."/>
            <person name="Fang M."/>
            <person name="Shi L."/>
            <person name="Lu R."/>
            <person name="Comes H.P."/>
            <person name="Ma Y."/>
            <person name="Chen Y."/>
            <person name="Huang G."/>
            <person name="Zhou Y."/>
            <person name="Zheng Z."/>
            <person name="Qiu Y."/>
        </authorList>
    </citation>
    <scope>NUCLEOTIDE SEQUENCE [LARGE SCALE GENOMIC DNA]</scope>
    <source>
        <tissue evidence="11">Roots</tissue>
    </source>
</reference>
<dbReference type="AlphaFoldDB" id="A0AAN7KA39"/>
<evidence type="ECO:0000313" key="11">
    <source>
        <dbReference type="EMBL" id="KAK4760506.1"/>
    </source>
</evidence>
<evidence type="ECO:0000256" key="6">
    <source>
        <dbReference type="ARBA" id="ARBA00022786"/>
    </source>
</evidence>
<proteinExistence type="predicted"/>
<evidence type="ECO:0000313" key="12">
    <source>
        <dbReference type="Proteomes" id="UP001345219"/>
    </source>
</evidence>
<dbReference type="PROSITE" id="PS50089">
    <property type="entry name" value="ZF_RING_2"/>
    <property type="match status" value="1"/>
</dbReference>
<dbReference type="Proteomes" id="UP001345219">
    <property type="component" value="Chromosome 5"/>
</dbReference>
<dbReference type="InterPro" id="IPR013083">
    <property type="entry name" value="Znf_RING/FYVE/PHD"/>
</dbReference>
<dbReference type="FunFam" id="3.30.40.10:FF:000022">
    <property type="entry name" value="E3 ubiquitin-protein ligase RING1-like"/>
    <property type="match status" value="1"/>
</dbReference>
<dbReference type="EMBL" id="JAXIOK010000010">
    <property type="protein sequence ID" value="KAK4760506.1"/>
    <property type="molecule type" value="Genomic_DNA"/>
</dbReference>
<feature type="compositionally biased region" description="Low complexity" evidence="9">
    <location>
        <begin position="421"/>
        <end position="433"/>
    </location>
</feature>
<dbReference type="GO" id="GO:0061630">
    <property type="term" value="F:ubiquitin protein ligase activity"/>
    <property type="evidence" value="ECO:0007669"/>
    <property type="project" value="UniProtKB-EC"/>
</dbReference>
<dbReference type="GO" id="GO:0008270">
    <property type="term" value="F:zinc ion binding"/>
    <property type="evidence" value="ECO:0007669"/>
    <property type="project" value="UniProtKB-KW"/>
</dbReference>
<keyword evidence="3" id="KW-0808">Transferase</keyword>
<evidence type="ECO:0000256" key="5">
    <source>
        <dbReference type="ARBA" id="ARBA00022771"/>
    </source>
</evidence>